<evidence type="ECO:0000259" key="7">
    <source>
        <dbReference type="PROSITE" id="PS50109"/>
    </source>
</evidence>
<dbReference type="CDD" id="cd00082">
    <property type="entry name" value="HisKA"/>
    <property type="match status" value="1"/>
</dbReference>
<sequence>MSDSLPGSEPPPSERSLLREFADLLYGSKTCYAGVLSPDGSLEYANAAARSLVDASGADVEGALFWETPWFDHDPEVQAAVRQHVAAAVGGERRQFTTTHEASDGETVTVDLDLQPLPAPAVADAGTRKDVFAVAVTGHRETATDDGEAEATLDALAALYDSTTDDEDSFGERVQTVLELGSDHLGLDVGFYTKIDGGVQLVRASVGDHPLLQPGEQADLGDAYCKETIAESSPTVMEDVWQTPFADDPAYDVFGLECYIGAEIRLGDTTHGTLCFADREPRAAPITESDEAFVSALAGWLEHELEHEREREQLARQADRLEEFAGVVAHDLRNPLNVASGHLDLAATQIAAGDSGAEAVADAQSAVDRMAELVEDVRSLASEGAVVGNPETVSLREVAEEAASTALPETATLTVETDAGEYLSADPERLRTVFENFFRNSREHGGDDIAVTVTSVDPQAGGGDAGFSVVDDGPGFGDIETAQVFEQGYTTRPEGTGYGLSIVEAIVDAHGWTVSAADAEGGGARFDVRGVEFEPEL</sequence>
<keyword evidence="6" id="KW-0902">Two-component regulatory system</keyword>
<evidence type="ECO:0000313" key="9">
    <source>
        <dbReference type="Proteomes" id="UP000198518"/>
    </source>
</evidence>
<dbReference type="InterPro" id="IPR003018">
    <property type="entry name" value="GAF"/>
</dbReference>
<dbReference type="Gene3D" id="3.30.565.10">
    <property type="entry name" value="Histidine kinase-like ATPase, C-terminal domain"/>
    <property type="match status" value="1"/>
</dbReference>
<dbReference type="OrthoDB" id="342253at2157"/>
<dbReference type="Gene3D" id="1.10.287.130">
    <property type="match status" value="1"/>
</dbReference>
<protein>
    <recommendedName>
        <fullName evidence="2">histidine kinase</fullName>
        <ecNumber evidence="2">2.7.13.3</ecNumber>
    </recommendedName>
</protein>
<keyword evidence="5" id="KW-0418">Kinase</keyword>
<evidence type="ECO:0000256" key="2">
    <source>
        <dbReference type="ARBA" id="ARBA00012438"/>
    </source>
</evidence>
<dbReference type="Pfam" id="PF02518">
    <property type="entry name" value="HATPase_c"/>
    <property type="match status" value="1"/>
</dbReference>
<dbReference type="SMART" id="SM00387">
    <property type="entry name" value="HATPase_c"/>
    <property type="match status" value="1"/>
</dbReference>
<proteinExistence type="predicted"/>
<dbReference type="SUPFAM" id="SSF55781">
    <property type="entry name" value="GAF domain-like"/>
    <property type="match status" value="1"/>
</dbReference>
<evidence type="ECO:0000256" key="1">
    <source>
        <dbReference type="ARBA" id="ARBA00000085"/>
    </source>
</evidence>
<dbReference type="Pfam" id="PF00512">
    <property type="entry name" value="HisKA"/>
    <property type="match status" value="1"/>
</dbReference>
<dbReference type="Proteomes" id="UP000198518">
    <property type="component" value="Unassembled WGS sequence"/>
</dbReference>
<reference evidence="8 9" key="1">
    <citation type="submission" date="2016-10" db="EMBL/GenBank/DDBJ databases">
        <authorList>
            <person name="de Groot N.N."/>
        </authorList>
    </citation>
    <scope>NUCLEOTIDE SEQUENCE [LARGE SCALE GENOMIC DNA]</scope>
    <source>
        <strain evidence="8 9">CGMCC 1.5337</strain>
    </source>
</reference>
<dbReference type="InterPro" id="IPR036097">
    <property type="entry name" value="HisK_dim/P_sf"/>
</dbReference>
<dbReference type="Gene3D" id="3.30.450.40">
    <property type="match status" value="1"/>
</dbReference>
<evidence type="ECO:0000256" key="4">
    <source>
        <dbReference type="ARBA" id="ARBA00022679"/>
    </source>
</evidence>
<keyword evidence="9" id="KW-1185">Reference proteome</keyword>
<dbReference type="EC" id="2.7.13.3" evidence="2"/>
<dbReference type="SUPFAM" id="SSF55874">
    <property type="entry name" value="ATPase domain of HSP90 chaperone/DNA topoisomerase II/histidine kinase"/>
    <property type="match status" value="1"/>
</dbReference>
<dbReference type="InterPro" id="IPR013656">
    <property type="entry name" value="PAS_4"/>
</dbReference>
<dbReference type="PANTHER" id="PTHR43711">
    <property type="entry name" value="TWO-COMPONENT HISTIDINE KINASE"/>
    <property type="match status" value="1"/>
</dbReference>
<dbReference type="InterPro" id="IPR050736">
    <property type="entry name" value="Sensor_HK_Regulatory"/>
</dbReference>
<name>A0A1I0NAT3_9EURY</name>
<dbReference type="InterPro" id="IPR029016">
    <property type="entry name" value="GAF-like_dom_sf"/>
</dbReference>
<dbReference type="GO" id="GO:0000155">
    <property type="term" value="F:phosphorelay sensor kinase activity"/>
    <property type="evidence" value="ECO:0007669"/>
    <property type="project" value="InterPro"/>
</dbReference>
<accession>A0A1I0NAT3</accession>
<dbReference type="Pfam" id="PF01590">
    <property type="entry name" value="GAF"/>
    <property type="match status" value="1"/>
</dbReference>
<dbReference type="EMBL" id="FOJA01000001">
    <property type="protein sequence ID" value="SEV98100.1"/>
    <property type="molecule type" value="Genomic_DNA"/>
</dbReference>
<evidence type="ECO:0000256" key="6">
    <source>
        <dbReference type="ARBA" id="ARBA00023012"/>
    </source>
</evidence>
<dbReference type="SUPFAM" id="SSF47384">
    <property type="entry name" value="Homodimeric domain of signal transducing histidine kinase"/>
    <property type="match status" value="1"/>
</dbReference>
<dbReference type="CDD" id="cd00130">
    <property type="entry name" value="PAS"/>
    <property type="match status" value="1"/>
</dbReference>
<dbReference type="InterPro" id="IPR003594">
    <property type="entry name" value="HATPase_dom"/>
</dbReference>
<dbReference type="PROSITE" id="PS50109">
    <property type="entry name" value="HIS_KIN"/>
    <property type="match status" value="1"/>
</dbReference>
<dbReference type="InterPro" id="IPR003661">
    <property type="entry name" value="HisK_dim/P_dom"/>
</dbReference>
<feature type="domain" description="Histidine kinase" evidence="7">
    <location>
        <begin position="327"/>
        <end position="529"/>
    </location>
</feature>
<dbReference type="SMART" id="SM00388">
    <property type="entry name" value="HisKA"/>
    <property type="match status" value="1"/>
</dbReference>
<evidence type="ECO:0000256" key="3">
    <source>
        <dbReference type="ARBA" id="ARBA00022553"/>
    </source>
</evidence>
<comment type="catalytic activity">
    <reaction evidence="1">
        <text>ATP + protein L-histidine = ADP + protein N-phospho-L-histidine.</text>
        <dbReference type="EC" id="2.7.13.3"/>
    </reaction>
</comment>
<evidence type="ECO:0000313" key="8">
    <source>
        <dbReference type="EMBL" id="SEV98100.1"/>
    </source>
</evidence>
<keyword evidence="3" id="KW-0597">Phosphoprotein</keyword>
<dbReference type="Pfam" id="PF08448">
    <property type="entry name" value="PAS_4"/>
    <property type="match status" value="1"/>
</dbReference>
<dbReference type="InterPro" id="IPR004358">
    <property type="entry name" value="Sig_transdc_His_kin-like_C"/>
</dbReference>
<dbReference type="InterPro" id="IPR035965">
    <property type="entry name" value="PAS-like_dom_sf"/>
</dbReference>
<organism evidence="8 9">
    <name type="scientific">Halobacterium jilantaiense</name>
    <dbReference type="NCBI Taxonomy" id="355548"/>
    <lineage>
        <taxon>Archaea</taxon>
        <taxon>Methanobacteriati</taxon>
        <taxon>Methanobacteriota</taxon>
        <taxon>Stenosarchaea group</taxon>
        <taxon>Halobacteria</taxon>
        <taxon>Halobacteriales</taxon>
        <taxon>Halobacteriaceae</taxon>
        <taxon>Halobacterium</taxon>
    </lineage>
</organism>
<dbReference type="Gene3D" id="3.30.450.20">
    <property type="entry name" value="PAS domain"/>
    <property type="match status" value="1"/>
</dbReference>
<dbReference type="RefSeq" id="WP_089668019.1">
    <property type="nucleotide sequence ID" value="NZ_FOJA01000001.1"/>
</dbReference>
<dbReference type="PRINTS" id="PR00344">
    <property type="entry name" value="BCTRLSENSOR"/>
</dbReference>
<dbReference type="PANTHER" id="PTHR43711:SF1">
    <property type="entry name" value="HISTIDINE KINASE 1"/>
    <property type="match status" value="1"/>
</dbReference>
<dbReference type="SUPFAM" id="SSF55785">
    <property type="entry name" value="PYP-like sensor domain (PAS domain)"/>
    <property type="match status" value="1"/>
</dbReference>
<gene>
    <name evidence="8" type="ORF">SAMN04487945_0716</name>
</gene>
<dbReference type="AlphaFoldDB" id="A0A1I0NAT3"/>
<keyword evidence="4" id="KW-0808">Transferase</keyword>
<evidence type="ECO:0000256" key="5">
    <source>
        <dbReference type="ARBA" id="ARBA00022777"/>
    </source>
</evidence>
<dbReference type="STRING" id="355548.SAMN04487945_0716"/>
<dbReference type="InterPro" id="IPR005467">
    <property type="entry name" value="His_kinase_dom"/>
</dbReference>
<dbReference type="InterPro" id="IPR036890">
    <property type="entry name" value="HATPase_C_sf"/>
</dbReference>
<dbReference type="InterPro" id="IPR000014">
    <property type="entry name" value="PAS"/>
</dbReference>